<feature type="transmembrane region" description="Helical" evidence="1">
    <location>
        <begin position="90"/>
        <end position="110"/>
    </location>
</feature>
<keyword evidence="3" id="KW-1185">Reference proteome</keyword>
<keyword evidence="1" id="KW-0812">Transmembrane</keyword>
<feature type="transmembrane region" description="Helical" evidence="1">
    <location>
        <begin position="218"/>
        <end position="237"/>
    </location>
</feature>
<dbReference type="GeneID" id="14887198"/>
<evidence type="ECO:0000256" key="1">
    <source>
        <dbReference type="SAM" id="Phobius"/>
    </source>
</evidence>
<name>A0A0A1U2C5_ENTIV</name>
<keyword evidence="1" id="KW-1133">Transmembrane helix</keyword>
<dbReference type="AlphaFoldDB" id="A0A0A1U2C5"/>
<feature type="transmembrane region" description="Helical" evidence="1">
    <location>
        <begin position="21"/>
        <end position="40"/>
    </location>
</feature>
<organism evidence="2 3">
    <name type="scientific">Entamoeba invadens IP1</name>
    <dbReference type="NCBI Taxonomy" id="370355"/>
    <lineage>
        <taxon>Eukaryota</taxon>
        <taxon>Amoebozoa</taxon>
        <taxon>Evosea</taxon>
        <taxon>Archamoebae</taxon>
        <taxon>Mastigamoebida</taxon>
        <taxon>Entamoebidae</taxon>
        <taxon>Entamoeba</taxon>
    </lineage>
</organism>
<evidence type="ECO:0000313" key="3">
    <source>
        <dbReference type="Proteomes" id="UP000014680"/>
    </source>
</evidence>
<dbReference type="KEGG" id="eiv:EIN_225390"/>
<feature type="transmembrane region" description="Helical" evidence="1">
    <location>
        <begin position="116"/>
        <end position="141"/>
    </location>
</feature>
<feature type="transmembrane region" description="Helical" evidence="1">
    <location>
        <begin position="60"/>
        <end position="83"/>
    </location>
</feature>
<feature type="non-terminal residue" evidence="2">
    <location>
        <position position="1"/>
    </location>
</feature>
<sequence>VMTTIKNVLQMIWESLKGMNKYMYIILVVVFTGWAAWTPLNQGFQILTNNYFFANPTDAFFFYNLGRLLFAVAMSFSALFFAILNRVPEITLCASNVLSFAWTLLLAVDARVFTEASPYICCLFLLVAPMYSQLISLPYAFVRNVVKTDDFGFFVGVVNTAITLAQLFSNIPILAIQIVSEASSAFVCSNGNTQSSASVRADSLSSNSTENFGDELRWFTFGYGFFFLLSGSVALLLKKVSSATKINERVSQPVFEENLDEHKLLLE</sequence>
<dbReference type="VEuPathDB" id="AmoebaDB:EIN_225390"/>
<dbReference type="SUPFAM" id="SSF103473">
    <property type="entry name" value="MFS general substrate transporter"/>
    <property type="match status" value="1"/>
</dbReference>
<dbReference type="RefSeq" id="XP_004254997.1">
    <property type="nucleotide sequence ID" value="XM_004254949.1"/>
</dbReference>
<reference evidence="2 3" key="1">
    <citation type="submission" date="2012-10" db="EMBL/GenBank/DDBJ databases">
        <authorList>
            <person name="Zafar N."/>
            <person name="Inman J."/>
            <person name="Hall N."/>
            <person name="Lorenzi H."/>
            <person name="Caler E."/>
        </authorList>
    </citation>
    <scope>NUCLEOTIDE SEQUENCE [LARGE SCALE GENOMIC DNA]</scope>
    <source>
        <strain evidence="2 3">IP1</strain>
    </source>
</reference>
<feature type="transmembrane region" description="Helical" evidence="1">
    <location>
        <begin position="153"/>
        <end position="176"/>
    </location>
</feature>
<keyword evidence="1" id="KW-0472">Membrane</keyword>
<dbReference type="EMBL" id="KB206756">
    <property type="protein sequence ID" value="ELP88226.1"/>
    <property type="molecule type" value="Genomic_DNA"/>
</dbReference>
<evidence type="ECO:0000313" key="2">
    <source>
        <dbReference type="EMBL" id="ELP88226.1"/>
    </source>
</evidence>
<dbReference type="InterPro" id="IPR036259">
    <property type="entry name" value="MFS_trans_sf"/>
</dbReference>
<gene>
    <name evidence="2" type="ORF">EIN_225390</name>
</gene>
<proteinExistence type="predicted"/>
<dbReference type="Proteomes" id="UP000014680">
    <property type="component" value="Unassembled WGS sequence"/>
</dbReference>
<accession>A0A0A1U2C5</accession>
<protein>
    <submittedName>
        <fullName evidence="2">Sucrose transporter, putative</fullName>
    </submittedName>
</protein>